<dbReference type="Proteomes" id="UP000242687">
    <property type="component" value="Unassembled WGS sequence"/>
</dbReference>
<sequence>MLINTFKNGGVMLQQLGFLPQRQFHVLINLPGQELNLTIMPHHNKHFKVIEHGHLLGEVDLTSEYKCVRRSGNLNKNIVKQLEQHIADYYKQFKGLFI</sequence>
<evidence type="ECO:0000313" key="2">
    <source>
        <dbReference type="Proteomes" id="UP000242687"/>
    </source>
</evidence>
<dbReference type="EMBL" id="PGFJ01000001">
    <property type="protein sequence ID" value="PJJ84361.1"/>
    <property type="molecule type" value="Genomic_DNA"/>
</dbReference>
<protein>
    <submittedName>
        <fullName evidence="1">Uncharacterized protein</fullName>
    </submittedName>
</protein>
<reference evidence="1 2" key="1">
    <citation type="submission" date="2017-11" db="EMBL/GenBank/DDBJ databases">
        <title>Genomic Encyclopedia of Archaeal and Bacterial Type Strains, Phase II (KMG-II): From Individual Species to Whole Genera.</title>
        <authorList>
            <person name="Goeker M."/>
        </authorList>
    </citation>
    <scope>NUCLEOTIDE SEQUENCE [LARGE SCALE GENOMIC DNA]</scope>
    <source>
        <strain evidence="1 2">DSM 28175</strain>
    </source>
</reference>
<gene>
    <name evidence="1" type="ORF">CLV57_1372</name>
</gene>
<dbReference type="AlphaFoldDB" id="A0A2H9VU80"/>
<name>A0A2H9VU80_9SPHI</name>
<accession>A0A2H9VU80</accession>
<dbReference type="OrthoDB" id="798744at2"/>
<keyword evidence="2" id="KW-1185">Reference proteome</keyword>
<organism evidence="1 2">
    <name type="scientific">Mucilaginibacter auburnensis</name>
    <dbReference type="NCBI Taxonomy" id="1457233"/>
    <lineage>
        <taxon>Bacteria</taxon>
        <taxon>Pseudomonadati</taxon>
        <taxon>Bacteroidota</taxon>
        <taxon>Sphingobacteriia</taxon>
        <taxon>Sphingobacteriales</taxon>
        <taxon>Sphingobacteriaceae</taxon>
        <taxon>Mucilaginibacter</taxon>
    </lineage>
</organism>
<dbReference type="RefSeq" id="WP_100340558.1">
    <property type="nucleotide sequence ID" value="NZ_PGFJ01000001.1"/>
</dbReference>
<evidence type="ECO:0000313" key="1">
    <source>
        <dbReference type="EMBL" id="PJJ84361.1"/>
    </source>
</evidence>
<proteinExistence type="predicted"/>
<comment type="caution">
    <text evidence="1">The sequence shown here is derived from an EMBL/GenBank/DDBJ whole genome shotgun (WGS) entry which is preliminary data.</text>
</comment>